<organism evidence="2 3">
    <name type="scientific">Sorangium cellulosum</name>
    <name type="common">Polyangium cellulosum</name>
    <dbReference type="NCBI Taxonomy" id="56"/>
    <lineage>
        <taxon>Bacteria</taxon>
        <taxon>Pseudomonadati</taxon>
        <taxon>Myxococcota</taxon>
        <taxon>Polyangia</taxon>
        <taxon>Polyangiales</taxon>
        <taxon>Polyangiaceae</taxon>
        <taxon>Sorangium</taxon>
    </lineage>
</organism>
<evidence type="ECO:0000313" key="2">
    <source>
        <dbReference type="EMBL" id="KYF64167.1"/>
    </source>
</evidence>
<reference evidence="2 3" key="1">
    <citation type="submission" date="2014-02" db="EMBL/GenBank/DDBJ databases">
        <title>The small core and large imbalanced accessory genome model reveals a collaborative survival strategy of Sorangium cellulosum strains in nature.</title>
        <authorList>
            <person name="Han K."/>
            <person name="Peng R."/>
            <person name="Blom J."/>
            <person name="Li Y.-Z."/>
        </authorList>
    </citation>
    <scope>NUCLEOTIDE SEQUENCE [LARGE SCALE GENOMIC DNA]</scope>
    <source>
        <strain evidence="2 3">So0008-312</strain>
    </source>
</reference>
<feature type="signal peptide" evidence="1">
    <location>
        <begin position="1"/>
        <end position="22"/>
    </location>
</feature>
<name>A0A150Q861_SORCE</name>
<dbReference type="Proteomes" id="UP000075260">
    <property type="component" value="Unassembled WGS sequence"/>
</dbReference>
<gene>
    <name evidence="2" type="ORF">BE15_47330</name>
</gene>
<feature type="chain" id="PRO_5007566373" description="Secreted protein" evidence="1">
    <location>
        <begin position="23"/>
        <end position="235"/>
    </location>
</feature>
<dbReference type="RefSeq" id="WP_061611835.1">
    <property type="nucleotide sequence ID" value="NZ_CP162579.1"/>
</dbReference>
<evidence type="ECO:0008006" key="4">
    <source>
        <dbReference type="Google" id="ProtNLM"/>
    </source>
</evidence>
<protein>
    <recommendedName>
        <fullName evidence="4">Secreted protein</fullName>
    </recommendedName>
</protein>
<comment type="caution">
    <text evidence="2">The sequence shown here is derived from an EMBL/GenBank/DDBJ whole genome shotgun (WGS) entry which is preliminary data.</text>
</comment>
<dbReference type="AlphaFoldDB" id="A0A150Q861"/>
<evidence type="ECO:0000256" key="1">
    <source>
        <dbReference type="SAM" id="SignalP"/>
    </source>
</evidence>
<evidence type="ECO:0000313" key="3">
    <source>
        <dbReference type="Proteomes" id="UP000075260"/>
    </source>
</evidence>
<proteinExistence type="predicted"/>
<accession>A0A150Q861</accession>
<sequence>MRRLGIFTTLLALASLPLGARAQEAPVAPPAPPSAPVALDRVVVRWHAPETGGVRRPQFIFERELAFEARIEALADPDAEPGLYRDRHIRAALDRHVAETLLASLPISPAPTSAEVAQRAEAARISLEQRARGRARLLAAAAAEGVSSDELDAMLRRQARASLYLDRMVAPMLEPSDFELKIALRSGATPFKDQRYEDVAPALKRWYVGQRLAQALDAYYQNARARVSLSIVSAR</sequence>
<dbReference type="EMBL" id="JEMA01000933">
    <property type="protein sequence ID" value="KYF64167.1"/>
    <property type="molecule type" value="Genomic_DNA"/>
</dbReference>
<keyword evidence="1" id="KW-0732">Signal</keyword>